<dbReference type="Proteomes" id="UP000484076">
    <property type="component" value="Unassembled WGS sequence"/>
</dbReference>
<organism evidence="2 3">
    <name type="scientific">Fertoeibacter niger</name>
    <dbReference type="NCBI Taxonomy" id="2656921"/>
    <lineage>
        <taxon>Bacteria</taxon>
        <taxon>Pseudomonadati</taxon>
        <taxon>Pseudomonadota</taxon>
        <taxon>Alphaproteobacteria</taxon>
        <taxon>Rhodobacterales</taxon>
        <taxon>Paracoccaceae</taxon>
        <taxon>Fertoeibacter</taxon>
    </lineage>
</organism>
<dbReference type="AlphaFoldDB" id="A0A8X8GWJ6"/>
<proteinExistence type="predicted"/>
<accession>A0A8X8GWJ6</accession>
<dbReference type="RefSeq" id="WP_152827363.1">
    <property type="nucleotide sequence ID" value="NZ_WHUT02000008.1"/>
</dbReference>
<name>A0A8X8GWJ6_9RHOB</name>
<protein>
    <submittedName>
        <fullName evidence="2">Uncharacterized protein</fullName>
    </submittedName>
</protein>
<evidence type="ECO:0000313" key="2">
    <source>
        <dbReference type="EMBL" id="NUB45633.1"/>
    </source>
</evidence>
<evidence type="ECO:0000313" key="3">
    <source>
        <dbReference type="Proteomes" id="UP000484076"/>
    </source>
</evidence>
<reference evidence="2" key="1">
    <citation type="submission" date="2020-05" db="EMBL/GenBank/DDBJ databases">
        <title>Fertoebacter nigrum gen. nov., sp. nov., a new member of the family Rhodobacteraceae.</title>
        <authorList>
            <person name="Szuroczki S."/>
            <person name="Abbaszade G."/>
            <person name="Buni D."/>
            <person name="Schumann P."/>
            <person name="Toth E."/>
        </authorList>
    </citation>
    <scope>NUCLEOTIDE SEQUENCE</scope>
    <source>
        <strain evidence="2">RG-N-1a</strain>
    </source>
</reference>
<comment type="caution">
    <text evidence="2">The sequence shown here is derived from an EMBL/GenBank/DDBJ whole genome shotgun (WGS) entry which is preliminary data.</text>
</comment>
<feature type="region of interest" description="Disordered" evidence="1">
    <location>
        <begin position="43"/>
        <end position="74"/>
    </location>
</feature>
<gene>
    <name evidence="2" type="ORF">GEU84_014640</name>
</gene>
<keyword evidence="3" id="KW-1185">Reference proteome</keyword>
<sequence>MTRLAPVLRAHGSHMNMEILHVGDAGFEFPPDQIRKGAHVFSRRRQERPVGGMQASGRTLGCEQSDQQHMRSRA</sequence>
<dbReference type="EMBL" id="WHUT02000008">
    <property type="protein sequence ID" value="NUB45633.1"/>
    <property type="molecule type" value="Genomic_DNA"/>
</dbReference>
<evidence type="ECO:0000256" key="1">
    <source>
        <dbReference type="SAM" id="MobiDB-lite"/>
    </source>
</evidence>